<dbReference type="SUPFAM" id="SSF50998">
    <property type="entry name" value="Quinoprotein alcohol dehydrogenase-like"/>
    <property type="match status" value="1"/>
</dbReference>
<dbReference type="PANTHER" id="PTHR42754">
    <property type="entry name" value="ENDOGLUCANASE"/>
    <property type="match status" value="1"/>
</dbReference>
<dbReference type="EMBL" id="JELY01001247">
    <property type="protein sequence ID" value="KYF56427.1"/>
    <property type="molecule type" value="Genomic_DNA"/>
</dbReference>
<sequence length="495" mass="50629">MFALGVLLSTSSCAQVLGLDEFEDCDADSCSGVVWAKSFGSHEFLFPESARFDSNGNILLSGFFRGTTDFGGQPLISSHNDFFLAKLKPDGSHAVSRLLLVEGADGAMGSRLSVLPDDSVVLSGSYERAIDFGSGDPINAPAPDEDAAFVARFSPDNELIWGHNLFSGTGRLLVLDSAATPDGDVVLVGSFDREVSLGASTLTTASKDAFIARLDGETGQELWSVQLGDPEDTSAKTTIEATAVAIGPDGSIIVGGRFTGFTEFGFDDRSGPSPSGAGAFLLKLVGTGKRDWTALVQGEGDALVSDIDIDARGNVIAAGAFAGAISIITRGVLGAHQTSGPADSDVLLVKLSSAGTHVWSLKFGDDSAQLDGWSSGSTRIIAGPAIAVDAAGDIVLGTGVAGAVDFGGGLLGGRQDHDWAVAKLSTGGEHVWSDRFGDPAAGQGVVAIDTDPSTKAIMVTGVNDGIMDFGNGITVGEAGKLSAVVAKIDPGRIGR</sequence>
<name>A0A150PL35_SORCE</name>
<comment type="caution">
    <text evidence="1">The sequence shown here is derived from an EMBL/GenBank/DDBJ whole genome shotgun (WGS) entry which is preliminary data.</text>
</comment>
<dbReference type="AlphaFoldDB" id="A0A150PL35"/>
<dbReference type="PANTHER" id="PTHR42754:SF1">
    <property type="entry name" value="LIPOPROTEIN"/>
    <property type="match status" value="1"/>
</dbReference>
<evidence type="ECO:0000313" key="2">
    <source>
        <dbReference type="Proteomes" id="UP000075420"/>
    </source>
</evidence>
<organism evidence="1 2">
    <name type="scientific">Sorangium cellulosum</name>
    <name type="common">Polyangium cellulosum</name>
    <dbReference type="NCBI Taxonomy" id="56"/>
    <lineage>
        <taxon>Bacteria</taxon>
        <taxon>Pseudomonadati</taxon>
        <taxon>Myxococcota</taxon>
        <taxon>Polyangia</taxon>
        <taxon>Polyangiales</taxon>
        <taxon>Polyangiaceae</taxon>
        <taxon>Sorangium</taxon>
    </lineage>
</organism>
<accession>A0A150PL35</accession>
<evidence type="ECO:0000313" key="1">
    <source>
        <dbReference type="EMBL" id="KYF56427.1"/>
    </source>
</evidence>
<dbReference type="InterPro" id="IPR011047">
    <property type="entry name" value="Quinoprotein_ADH-like_sf"/>
</dbReference>
<dbReference type="SUPFAM" id="SSF101898">
    <property type="entry name" value="NHL repeat"/>
    <property type="match status" value="1"/>
</dbReference>
<dbReference type="Gene3D" id="2.80.10.50">
    <property type="match status" value="1"/>
</dbReference>
<gene>
    <name evidence="1" type="ORF">BE08_04940</name>
</gene>
<protein>
    <submittedName>
        <fullName evidence="1">Uncharacterized protein</fullName>
    </submittedName>
</protein>
<dbReference type="Proteomes" id="UP000075420">
    <property type="component" value="Unassembled WGS sequence"/>
</dbReference>
<proteinExistence type="predicted"/>
<reference evidence="1 2" key="1">
    <citation type="submission" date="2014-02" db="EMBL/GenBank/DDBJ databases">
        <title>The small core and large imbalanced accessory genome model reveals a collaborative survival strategy of Sorangium cellulosum strains in nature.</title>
        <authorList>
            <person name="Han K."/>
            <person name="Peng R."/>
            <person name="Blom J."/>
            <person name="Li Y.-Z."/>
        </authorList>
    </citation>
    <scope>NUCLEOTIDE SEQUENCE [LARGE SCALE GENOMIC DNA]</scope>
    <source>
        <strain evidence="1 2">So0157-25</strain>
    </source>
</reference>